<dbReference type="SUPFAM" id="SSF160467">
    <property type="entry name" value="PH0987 N-terminal domain-like"/>
    <property type="match status" value="1"/>
</dbReference>
<evidence type="ECO:0000256" key="1">
    <source>
        <dbReference type="ARBA" id="ARBA00022741"/>
    </source>
</evidence>
<dbReference type="STRING" id="314283.MED297_19397"/>
<proteinExistence type="predicted"/>
<dbReference type="PANTHER" id="PTHR34698:SF2">
    <property type="entry name" value="5-OXOPROLINASE SUBUNIT B"/>
    <property type="match status" value="1"/>
</dbReference>
<dbReference type="Gene3D" id="2.40.100.10">
    <property type="entry name" value="Cyclophilin-like"/>
    <property type="match status" value="1"/>
</dbReference>
<organism evidence="5 6">
    <name type="scientific">Reinekea blandensis MED297</name>
    <dbReference type="NCBI Taxonomy" id="314283"/>
    <lineage>
        <taxon>Bacteria</taxon>
        <taxon>Pseudomonadati</taxon>
        <taxon>Pseudomonadota</taxon>
        <taxon>Gammaproteobacteria</taxon>
        <taxon>Oceanospirillales</taxon>
        <taxon>Saccharospirillaceae</taxon>
        <taxon>Reinekea</taxon>
    </lineage>
</organism>
<comment type="caution">
    <text evidence="5">The sequence shown here is derived from an EMBL/GenBank/DDBJ whole genome shotgun (WGS) entry which is preliminary data.</text>
</comment>
<protein>
    <recommendedName>
        <fullName evidence="4">Carboxyltransferase domain-containing protein</fullName>
    </recommendedName>
</protein>
<dbReference type="NCBIfam" id="TIGR00370">
    <property type="entry name" value="5-oxoprolinase subunit PxpB"/>
    <property type="match status" value="1"/>
</dbReference>
<dbReference type="AlphaFoldDB" id="A4B8Y4"/>
<dbReference type="OrthoDB" id="9778567at2"/>
<gene>
    <name evidence="5" type="ORF">MED297_19397</name>
</gene>
<keyword evidence="3" id="KW-0067">ATP-binding</keyword>
<dbReference type="InterPro" id="IPR010016">
    <property type="entry name" value="PxpB"/>
</dbReference>
<dbReference type="Proteomes" id="UP000005953">
    <property type="component" value="Unassembled WGS sequence"/>
</dbReference>
<feature type="domain" description="Carboxyltransferase" evidence="4">
    <location>
        <begin position="3"/>
        <end position="206"/>
    </location>
</feature>
<dbReference type="PANTHER" id="PTHR34698">
    <property type="entry name" value="5-OXOPROLINASE SUBUNIT B"/>
    <property type="match status" value="1"/>
</dbReference>
<keyword evidence="2" id="KW-0378">Hydrolase</keyword>
<evidence type="ECO:0000256" key="3">
    <source>
        <dbReference type="ARBA" id="ARBA00022840"/>
    </source>
</evidence>
<name>A4B8Y4_9GAMM</name>
<reference evidence="5 6" key="1">
    <citation type="submission" date="2006-02" db="EMBL/GenBank/DDBJ databases">
        <authorList>
            <person name="Pinhassi J."/>
            <person name="Pedros-Alio C."/>
            <person name="Ferriera S."/>
            <person name="Johnson J."/>
            <person name="Kravitz S."/>
            <person name="Halpern A."/>
            <person name="Remington K."/>
            <person name="Beeson K."/>
            <person name="Tran B."/>
            <person name="Rogers Y.-H."/>
            <person name="Friedman R."/>
            <person name="Venter J.C."/>
        </authorList>
    </citation>
    <scope>NUCLEOTIDE SEQUENCE [LARGE SCALE GENOMIC DNA]</scope>
    <source>
        <strain evidence="5 6">MED297</strain>
    </source>
</reference>
<evidence type="ECO:0000313" key="5">
    <source>
        <dbReference type="EMBL" id="EAR11085.1"/>
    </source>
</evidence>
<dbReference type="Pfam" id="PF02682">
    <property type="entry name" value="CT_C_D"/>
    <property type="match status" value="1"/>
</dbReference>
<dbReference type="SUPFAM" id="SSF50891">
    <property type="entry name" value="Cyclophilin-like"/>
    <property type="match status" value="1"/>
</dbReference>
<dbReference type="EMBL" id="AAOE01000001">
    <property type="protein sequence ID" value="EAR11085.1"/>
    <property type="molecule type" value="Genomic_DNA"/>
</dbReference>
<dbReference type="InterPro" id="IPR003833">
    <property type="entry name" value="CT_C_D"/>
</dbReference>
<dbReference type="HOGENOM" id="CLU_020207_1_0_6"/>
<dbReference type="GO" id="GO:0016787">
    <property type="term" value="F:hydrolase activity"/>
    <property type="evidence" value="ECO:0007669"/>
    <property type="project" value="UniProtKB-KW"/>
</dbReference>
<dbReference type="GO" id="GO:0005524">
    <property type="term" value="F:ATP binding"/>
    <property type="evidence" value="ECO:0007669"/>
    <property type="project" value="UniProtKB-KW"/>
</dbReference>
<keyword evidence="6" id="KW-1185">Reference proteome</keyword>
<dbReference type="InterPro" id="IPR029000">
    <property type="entry name" value="Cyclophilin-like_dom_sf"/>
</dbReference>
<evidence type="ECO:0000313" key="6">
    <source>
        <dbReference type="Proteomes" id="UP000005953"/>
    </source>
</evidence>
<evidence type="ECO:0000259" key="4">
    <source>
        <dbReference type="SMART" id="SM00796"/>
    </source>
</evidence>
<sequence>MHINVKDAGEQAVILYLDDVPTEQSIGQLKVLVEIIQEALDDDLIDTIPSYQSVLVQFNPLTTDHQRVSHRIQSALAQRRYNPPVHTRSQIVRLPVYYDVSVGPDLERIARHHQCEIEQVIERHCMNIYHIYAIGFAPGFAYLGHVDDAIAMPRLEHPRAQVPAGSVAIADHQTAVYPKASPGGWNLIGRCPSPLFQPQQAHSLPFSVGDRIQFMPISQQEFLDLGGSLDDV</sequence>
<dbReference type="Gene3D" id="3.30.1360.40">
    <property type="match status" value="1"/>
</dbReference>
<dbReference type="SMART" id="SM00796">
    <property type="entry name" value="AHS1"/>
    <property type="match status" value="1"/>
</dbReference>
<keyword evidence="1" id="KW-0547">Nucleotide-binding</keyword>
<dbReference type="RefSeq" id="WP_008044484.1">
    <property type="nucleotide sequence ID" value="NZ_CH724151.1"/>
</dbReference>
<evidence type="ECO:0000256" key="2">
    <source>
        <dbReference type="ARBA" id="ARBA00022801"/>
    </source>
</evidence>
<accession>A4B8Y4</accession>